<sequence>MESGLWYAMLNDTLCYANLWVLACMIAVVFLWQTSFHLAAHLRRLTTFTDKRQYYHRVPNQRLAWVKKHLLYAPLLRNRHNREWQLSRAINMGTLPSRFHTLLLTTIVVMNVVLCTTTVPYGSQETTVAALIRNRTGYMATVNLFPLFVMAGRNNPLIPLLRVPFDTWNLLHRWLGRIVVLEGLAHVIAWGVPKVQEYGWSTALGTLKKPFMFNGLMCIVAMVIIFLQSPSPIRHAFYETFLYFHIALACVGVAFLWNHVYRYSCRYYLYATVAFWALQWLARFLILIYRNYGFGRRTTAYVEALPGDAVRITLQLARPWTFSPGQYCYLYIPKIGWLTSHPFSIAWGETGQTLLGSYNEKLAPVEAGAETNPPGLGSTKVTSLSLLVRRRTGFTDTLFKAAYAHGRLQLPPDAVGYTDRSSASTLRSSLTEVPPAALHVTALVEGPYGNLHSLDSYGTVLLFAGGVGITHCMPFIRHLVQGYHEGTVAARRVTLVWIIQSPEHLDWIRPWMTTVLSMEGRREVLRIQLFVTRPRNPREIKSPSATVQMFPGRPDVDTLVTMEVEHQVGAMGVMVCGNGGLSDDVRRACRQRQGGNELDYIEESFTW</sequence>
<feature type="transmembrane region" description="Helical" evidence="13">
    <location>
        <begin position="102"/>
        <end position="123"/>
    </location>
</feature>
<name>A0A1R3RC06_ASPC5</name>
<keyword evidence="11 13" id="KW-0472">Membrane</keyword>
<evidence type="ECO:0000256" key="12">
    <source>
        <dbReference type="ARBA" id="ARBA00048483"/>
    </source>
</evidence>
<keyword evidence="16" id="KW-1185">Reference proteome</keyword>
<feature type="transmembrane region" description="Helical" evidence="13">
    <location>
        <begin position="267"/>
        <end position="289"/>
    </location>
</feature>
<dbReference type="InterPro" id="IPR017927">
    <property type="entry name" value="FAD-bd_FR_type"/>
</dbReference>
<dbReference type="GO" id="GO:0006879">
    <property type="term" value="P:intracellular iron ion homeostasis"/>
    <property type="evidence" value="ECO:0007669"/>
    <property type="project" value="TreeGrafter"/>
</dbReference>
<dbReference type="InterPro" id="IPR013112">
    <property type="entry name" value="FAD-bd_8"/>
</dbReference>
<dbReference type="PANTHER" id="PTHR32361:SF24">
    <property type="entry name" value="REDUCTASE, PUTATIVE (AFU_ORTHOLOGUE AFUA_3G10820)-RELATED"/>
    <property type="match status" value="1"/>
</dbReference>
<evidence type="ECO:0000256" key="5">
    <source>
        <dbReference type="ARBA" id="ARBA00022475"/>
    </source>
</evidence>
<dbReference type="GO" id="GO:0005886">
    <property type="term" value="C:plasma membrane"/>
    <property type="evidence" value="ECO:0007669"/>
    <property type="project" value="UniProtKB-SubCell"/>
</dbReference>
<dbReference type="GO" id="GO:0006826">
    <property type="term" value="P:iron ion transport"/>
    <property type="evidence" value="ECO:0007669"/>
    <property type="project" value="TreeGrafter"/>
</dbReference>
<dbReference type="GO" id="GO:0052851">
    <property type="term" value="F:ferric-chelate reductase (NADPH) activity"/>
    <property type="evidence" value="ECO:0007669"/>
    <property type="project" value="UniProtKB-EC"/>
</dbReference>
<dbReference type="OMA" id="GKNGWVF"/>
<keyword evidence="10" id="KW-0406">Ion transport</keyword>
<feature type="transmembrane region" description="Helical" evidence="13">
    <location>
        <begin position="211"/>
        <end position="229"/>
    </location>
</feature>
<dbReference type="SFLD" id="SFLDG01168">
    <property type="entry name" value="Ferric_reductase_subgroup_(FRE"/>
    <property type="match status" value="1"/>
</dbReference>
<evidence type="ECO:0000256" key="4">
    <source>
        <dbReference type="ARBA" id="ARBA00022448"/>
    </source>
</evidence>
<evidence type="ECO:0000256" key="11">
    <source>
        <dbReference type="ARBA" id="ARBA00023136"/>
    </source>
</evidence>
<dbReference type="Gene3D" id="3.40.50.80">
    <property type="entry name" value="Nucleotide-binding domain of ferredoxin-NADP reductase (FNR) module"/>
    <property type="match status" value="1"/>
</dbReference>
<dbReference type="Pfam" id="PF08030">
    <property type="entry name" value="NAD_binding_6"/>
    <property type="match status" value="1"/>
</dbReference>
<evidence type="ECO:0000313" key="16">
    <source>
        <dbReference type="Proteomes" id="UP000188318"/>
    </source>
</evidence>
<evidence type="ECO:0000313" key="15">
    <source>
        <dbReference type="EMBL" id="OOF92021.1"/>
    </source>
</evidence>
<keyword evidence="7" id="KW-0249">Electron transport</keyword>
<evidence type="ECO:0000256" key="2">
    <source>
        <dbReference type="ARBA" id="ARBA00006278"/>
    </source>
</evidence>
<dbReference type="OrthoDB" id="4494341at2759"/>
<evidence type="ECO:0000256" key="3">
    <source>
        <dbReference type="ARBA" id="ARBA00012668"/>
    </source>
</evidence>
<evidence type="ECO:0000256" key="1">
    <source>
        <dbReference type="ARBA" id="ARBA00004651"/>
    </source>
</evidence>
<evidence type="ECO:0000259" key="14">
    <source>
        <dbReference type="PROSITE" id="PS51384"/>
    </source>
</evidence>
<dbReference type="SUPFAM" id="SSF52343">
    <property type="entry name" value="Ferredoxin reductase-like, C-terminal NADP-linked domain"/>
    <property type="match status" value="1"/>
</dbReference>
<keyword evidence="5" id="KW-1003">Cell membrane</keyword>
<protein>
    <recommendedName>
        <fullName evidence="3">ferric-chelate reductase (NADPH)</fullName>
        <ecNumber evidence="3">1.16.1.9</ecNumber>
    </recommendedName>
</protein>
<dbReference type="PROSITE" id="PS51384">
    <property type="entry name" value="FAD_FR"/>
    <property type="match status" value="1"/>
</dbReference>
<dbReference type="FunFam" id="3.40.50.80:FF:000023">
    <property type="entry name" value="Putative ferric-chelate reductase"/>
    <property type="match status" value="1"/>
</dbReference>
<keyword evidence="4" id="KW-0813">Transport</keyword>
<dbReference type="EC" id="1.16.1.9" evidence="3"/>
<dbReference type="InterPro" id="IPR013121">
    <property type="entry name" value="Fe_red_NAD-bd_6"/>
</dbReference>
<feature type="transmembrane region" description="Helical" evidence="13">
    <location>
        <begin position="20"/>
        <end position="42"/>
    </location>
</feature>
<keyword evidence="8 13" id="KW-1133">Transmembrane helix</keyword>
<dbReference type="GO" id="GO:0015677">
    <property type="term" value="P:copper ion import"/>
    <property type="evidence" value="ECO:0007669"/>
    <property type="project" value="TreeGrafter"/>
</dbReference>
<dbReference type="Pfam" id="PF01794">
    <property type="entry name" value="Ferric_reduct"/>
    <property type="match status" value="1"/>
</dbReference>
<keyword evidence="6 13" id="KW-0812">Transmembrane</keyword>
<keyword evidence="9" id="KW-0560">Oxidoreductase</keyword>
<dbReference type="PANTHER" id="PTHR32361">
    <property type="entry name" value="FERRIC/CUPRIC REDUCTASE TRANSMEMBRANE COMPONENT"/>
    <property type="match status" value="1"/>
</dbReference>
<feature type="transmembrane region" description="Helical" evidence="13">
    <location>
        <begin position="241"/>
        <end position="261"/>
    </location>
</feature>
<dbReference type="InterPro" id="IPR013130">
    <property type="entry name" value="Fe3_Rdtase_TM_dom"/>
</dbReference>
<dbReference type="InterPro" id="IPR017938">
    <property type="entry name" value="Riboflavin_synthase-like_b-brl"/>
</dbReference>
<evidence type="ECO:0000256" key="9">
    <source>
        <dbReference type="ARBA" id="ARBA00023002"/>
    </source>
</evidence>
<feature type="domain" description="FAD-binding FR-type" evidence="14">
    <location>
        <begin position="292"/>
        <end position="454"/>
    </location>
</feature>
<comment type="similarity">
    <text evidence="2">Belongs to the ferric reductase (FRE) family.</text>
</comment>
<gene>
    <name evidence="15" type="ORF">ASPCADRAFT_153320</name>
</gene>
<proteinExistence type="inferred from homology"/>
<dbReference type="InterPro" id="IPR051410">
    <property type="entry name" value="Ferric/Cupric_Reductase"/>
</dbReference>
<dbReference type="VEuPathDB" id="FungiDB:ASPCADRAFT_153320"/>
<dbReference type="Pfam" id="PF08022">
    <property type="entry name" value="FAD_binding_8"/>
    <property type="match status" value="1"/>
</dbReference>
<evidence type="ECO:0000256" key="10">
    <source>
        <dbReference type="ARBA" id="ARBA00023065"/>
    </source>
</evidence>
<dbReference type="SUPFAM" id="SSF63380">
    <property type="entry name" value="Riboflavin synthase domain-like"/>
    <property type="match status" value="1"/>
</dbReference>
<dbReference type="AlphaFoldDB" id="A0A1R3RC06"/>
<dbReference type="Proteomes" id="UP000188318">
    <property type="component" value="Unassembled WGS sequence"/>
</dbReference>
<organism evidence="15 16">
    <name type="scientific">Aspergillus carbonarius (strain ITEM 5010)</name>
    <dbReference type="NCBI Taxonomy" id="602072"/>
    <lineage>
        <taxon>Eukaryota</taxon>
        <taxon>Fungi</taxon>
        <taxon>Dikarya</taxon>
        <taxon>Ascomycota</taxon>
        <taxon>Pezizomycotina</taxon>
        <taxon>Eurotiomycetes</taxon>
        <taxon>Eurotiomycetidae</taxon>
        <taxon>Eurotiales</taxon>
        <taxon>Aspergillaceae</taxon>
        <taxon>Aspergillus</taxon>
        <taxon>Aspergillus subgen. Circumdati</taxon>
    </lineage>
</organism>
<evidence type="ECO:0000256" key="13">
    <source>
        <dbReference type="SAM" id="Phobius"/>
    </source>
</evidence>
<reference evidence="16" key="1">
    <citation type="journal article" date="2017" name="Genome Biol.">
        <title>Comparative genomics reveals high biological diversity and specific adaptations in the industrially and medically important fungal genus Aspergillus.</title>
        <authorList>
            <person name="de Vries R.P."/>
            <person name="Riley R."/>
            <person name="Wiebenga A."/>
            <person name="Aguilar-Osorio G."/>
            <person name="Amillis S."/>
            <person name="Uchima C.A."/>
            <person name="Anderluh G."/>
            <person name="Asadollahi M."/>
            <person name="Askin M."/>
            <person name="Barry K."/>
            <person name="Battaglia E."/>
            <person name="Bayram O."/>
            <person name="Benocci T."/>
            <person name="Braus-Stromeyer S.A."/>
            <person name="Caldana C."/>
            <person name="Canovas D."/>
            <person name="Cerqueira G.C."/>
            <person name="Chen F."/>
            <person name="Chen W."/>
            <person name="Choi C."/>
            <person name="Clum A."/>
            <person name="Dos Santos R.A."/>
            <person name="Damasio A.R."/>
            <person name="Diallinas G."/>
            <person name="Emri T."/>
            <person name="Fekete E."/>
            <person name="Flipphi M."/>
            <person name="Freyberg S."/>
            <person name="Gallo A."/>
            <person name="Gournas C."/>
            <person name="Habgood R."/>
            <person name="Hainaut M."/>
            <person name="Harispe M.L."/>
            <person name="Henrissat B."/>
            <person name="Hilden K.S."/>
            <person name="Hope R."/>
            <person name="Hossain A."/>
            <person name="Karabika E."/>
            <person name="Karaffa L."/>
            <person name="Karanyi Z."/>
            <person name="Krasevec N."/>
            <person name="Kuo A."/>
            <person name="Kusch H."/>
            <person name="LaButti K."/>
            <person name="Lagendijk E.L."/>
            <person name="Lapidus A."/>
            <person name="Levasseur A."/>
            <person name="Lindquist E."/>
            <person name="Lipzen A."/>
            <person name="Logrieco A.F."/>
            <person name="MacCabe A."/>
            <person name="Maekelae M.R."/>
            <person name="Malavazi I."/>
            <person name="Melin P."/>
            <person name="Meyer V."/>
            <person name="Mielnichuk N."/>
            <person name="Miskei M."/>
            <person name="Molnar A.P."/>
            <person name="Mule G."/>
            <person name="Ngan C.Y."/>
            <person name="Orejas M."/>
            <person name="Orosz E."/>
            <person name="Ouedraogo J.P."/>
            <person name="Overkamp K.M."/>
            <person name="Park H.-S."/>
            <person name="Perrone G."/>
            <person name="Piumi F."/>
            <person name="Punt P.J."/>
            <person name="Ram A.F."/>
            <person name="Ramon A."/>
            <person name="Rauscher S."/>
            <person name="Record E."/>
            <person name="Riano-Pachon D.M."/>
            <person name="Robert V."/>
            <person name="Roehrig J."/>
            <person name="Ruller R."/>
            <person name="Salamov A."/>
            <person name="Salih N.S."/>
            <person name="Samson R.A."/>
            <person name="Sandor E."/>
            <person name="Sanguinetti M."/>
            <person name="Schuetze T."/>
            <person name="Sepcic K."/>
            <person name="Shelest E."/>
            <person name="Sherlock G."/>
            <person name="Sophianopoulou V."/>
            <person name="Squina F.M."/>
            <person name="Sun H."/>
            <person name="Susca A."/>
            <person name="Todd R.B."/>
            <person name="Tsang A."/>
            <person name="Unkles S.E."/>
            <person name="van de Wiele N."/>
            <person name="van Rossen-Uffink D."/>
            <person name="Oliveira J.V."/>
            <person name="Vesth T.C."/>
            <person name="Visser J."/>
            <person name="Yu J.-H."/>
            <person name="Zhou M."/>
            <person name="Andersen M.R."/>
            <person name="Archer D.B."/>
            <person name="Baker S.E."/>
            <person name="Benoit I."/>
            <person name="Brakhage A.A."/>
            <person name="Braus G.H."/>
            <person name="Fischer R."/>
            <person name="Frisvad J.C."/>
            <person name="Goldman G.H."/>
            <person name="Houbraken J."/>
            <person name="Oakley B."/>
            <person name="Pocsi I."/>
            <person name="Scazzocchio C."/>
            <person name="Seiboth B."/>
            <person name="vanKuyk P.A."/>
            <person name="Wortman J."/>
            <person name="Dyer P.S."/>
            <person name="Grigoriev I.V."/>
        </authorList>
    </citation>
    <scope>NUCLEOTIDE SEQUENCE [LARGE SCALE GENOMIC DNA]</scope>
    <source>
        <strain evidence="16">ITEM 5010</strain>
    </source>
</reference>
<dbReference type="InterPro" id="IPR039261">
    <property type="entry name" value="FNR_nucleotide-bd"/>
</dbReference>
<dbReference type="STRING" id="602072.A0A1R3RC06"/>
<evidence type="ECO:0000256" key="8">
    <source>
        <dbReference type="ARBA" id="ARBA00022989"/>
    </source>
</evidence>
<comment type="catalytic activity">
    <reaction evidence="12">
        <text>2 a Fe(II)-siderophore + NADP(+) + H(+) = 2 a Fe(III)-siderophore + NADPH</text>
        <dbReference type="Rhea" id="RHEA:28795"/>
        <dbReference type="Rhea" id="RHEA-COMP:11342"/>
        <dbReference type="Rhea" id="RHEA-COMP:11344"/>
        <dbReference type="ChEBI" id="CHEBI:15378"/>
        <dbReference type="ChEBI" id="CHEBI:29033"/>
        <dbReference type="ChEBI" id="CHEBI:29034"/>
        <dbReference type="ChEBI" id="CHEBI:57783"/>
        <dbReference type="ChEBI" id="CHEBI:58349"/>
        <dbReference type="EC" id="1.16.1.9"/>
    </reaction>
</comment>
<dbReference type="SFLD" id="SFLDS00052">
    <property type="entry name" value="Ferric_Reductase_Domain"/>
    <property type="match status" value="1"/>
</dbReference>
<evidence type="ECO:0000256" key="6">
    <source>
        <dbReference type="ARBA" id="ARBA00022692"/>
    </source>
</evidence>
<dbReference type="EMBL" id="KV907508">
    <property type="protein sequence ID" value="OOF92021.1"/>
    <property type="molecule type" value="Genomic_DNA"/>
</dbReference>
<comment type="subcellular location">
    <subcellularLocation>
        <location evidence="1">Cell membrane</location>
        <topology evidence="1">Multi-pass membrane protein</topology>
    </subcellularLocation>
</comment>
<dbReference type="Gene3D" id="2.40.30.10">
    <property type="entry name" value="Translation factors"/>
    <property type="match status" value="1"/>
</dbReference>
<evidence type="ECO:0000256" key="7">
    <source>
        <dbReference type="ARBA" id="ARBA00022982"/>
    </source>
</evidence>
<dbReference type="CDD" id="cd06186">
    <property type="entry name" value="NOX_Duox_like_FAD_NADP"/>
    <property type="match status" value="1"/>
</dbReference>
<accession>A0A1R3RC06</accession>